<keyword evidence="1" id="KW-0732">Signal</keyword>
<evidence type="ECO:0000259" key="2">
    <source>
        <dbReference type="Pfam" id="PF16586"/>
    </source>
</evidence>
<proteinExistence type="predicted"/>
<dbReference type="EMBL" id="CP117167">
    <property type="protein sequence ID" value="WCT14863.1"/>
    <property type="molecule type" value="Genomic_DNA"/>
</dbReference>
<gene>
    <name evidence="3" type="ORF">PQO05_13035</name>
</gene>
<dbReference type="InterPro" id="IPR017853">
    <property type="entry name" value="GH"/>
</dbReference>
<name>A0ABY7TF83_9SPHI</name>
<feature type="signal peptide" evidence="1">
    <location>
        <begin position="1"/>
        <end position="20"/>
    </location>
</feature>
<keyword evidence="4" id="KW-1185">Reference proteome</keyword>
<dbReference type="Gene3D" id="3.20.20.80">
    <property type="entry name" value="Glycosidases"/>
    <property type="match status" value="1"/>
</dbReference>
<protein>
    <submittedName>
        <fullName evidence="3">DUF5060 domain-containing protein</fullName>
    </submittedName>
</protein>
<evidence type="ECO:0000313" key="3">
    <source>
        <dbReference type="EMBL" id="WCT14863.1"/>
    </source>
</evidence>
<evidence type="ECO:0000256" key="1">
    <source>
        <dbReference type="SAM" id="SignalP"/>
    </source>
</evidence>
<dbReference type="Pfam" id="PF16586">
    <property type="entry name" value="DUF5060"/>
    <property type="match status" value="1"/>
</dbReference>
<sequence>MKKIFLATLFLILASQLTYAQINSFSQDNKNAKLYEKTEFSIKLTGQWDNPYLQEDVALDMLITSPAGKKLILPCYYESGKSGAESTWKARFAPQETGTYHYTFKFSKSGNAVSTSKEGQFAVAKSAKNGFIHPKNNWAFQFDNGIPFRGIGENIAWESRSSDDSKFFKGLHENPKYNYEYMLPSLAKHGGNFYRTWISAWNLPIDWHKGFNSNRYTPSDKYFNPSAIAKMDRLVTLSDSLGVYIMLTLGQGDYNTRDGGFSPNAADFFVNPKSMQRYKNRLRYIIARWGYSTSIGAWELFNEVDNVQFGNKAKPISADSIVVWHDVMSAYIKETDPYQHLVTTSISHRDLKGLNSLKCIDFNQKHIYKNTASIPEAIVKYEDDFKKPYVIGEYSYEWDWSKNFDDFPLEMDSDFKRGLWYGLFSPTPILPMSWWWEYFDNRGTDAYFNRVKTISDQMLANGNNLEQVKTTASVADVKTLGVKAGRKTFVYAFNPTDAKQALRVQFDSKGSKLTVRVYDCESGQYKKATLTKKGEQVELSVSEIAAKSDMVFIVTEGGK</sequence>
<dbReference type="Proteomes" id="UP001216139">
    <property type="component" value="Chromosome"/>
</dbReference>
<dbReference type="InterPro" id="IPR032260">
    <property type="entry name" value="DUF5060"/>
</dbReference>
<accession>A0ABY7TF83</accession>
<feature type="chain" id="PRO_5045307772" evidence="1">
    <location>
        <begin position="21"/>
        <end position="559"/>
    </location>
</feature>
<dbReference type="InterPro" id="IPR013783">
    <property type="entry name" value="Ig-like_fold"/>
</dbReference>
<reference evidence="3 4" key="1">
    <citation type="submission" date="2023-02" db="EMBL/GenBank/DDBJ databases">
        <title>Genome sequence of Mucilaginibacter jinjuensis strain KACC 16571.</title>
        <authorList>
            <person name="Kim S."/>
            <person name="Heo J."/>
            <person name="Kwon S.-W."/>
        </authorList>
    </citation>
    <scope>NUCLEOTIDE SEQUENCE [LARGE SCALE GENOMIC DNA]</scope>
    <source>
        <strain evidence="3 4">KACC 16571</strain>
    </source>
</reference>
<dbReference type="Gene3D" id="2.60.40.10">
    <property type="entry name" value="Immunoglobulins"/>
    <property type="match status" value="1"/>
</dbReference>
<dbReference type="RefSeq" id="WP_273633356.1">
    <property type="nucleotide sequence ID" value="NZ_CP117167.1"/>
</dbReference>
<dbReference type="SUPFAM" id="SSF51445">
    <property type="entry name" value="(Trans)glycosidases"/>
    <property type="match status" value="1"/>
</dbReference>
<evidence type="ECO:0000313" key="4">
    <source>
        <dbReference type="Proteomes" id="UP001216139"/>
    </source>
</evidence>
<feature type="domain" description="DUF5060" evidence="2">
    <location>
        <begin position="33"/>
        <end position="106"/>
    </location>
</feature>
<organism evidence="3 4">
    <name type="scientific">Mucilaginibacter jinjuensis</name>
    <dbReference type="NCBI Taxonomy" id="1176721"/>
    <lineage>
        <taxon>Bacteria</taxon>
        <taxon>Pseudomonadati</taxon>
        <taxon>Bacteroidota</taxon>
        <taxon>Sphingobacteriia</taxon>
        <taxon>Sphingobacteriales</taxon>
        <taxon>Sphingobacteriaceae</taxon>
        <taxon>Mucilaginibacter</taxon>
    </lineage>
</organism>